<sequence>MDKQHVGLLGATSLVGGCIQQQLLNKNWRITAFSRKKIKNSHTHITWLQLGTKFQPIPYTNNKIVIWICAAPIWVLPEYFDLLLTYGIQRIVILSSTSRFTKNVSSDPNEQHTAQLLIKSEDQVQTWARINNVEWIILRPTLIYGMGRDKNITEIARFILRFGFFPLLGTAKGLRQPIHATDVSTACILALEALNLKNCTYNLTGGETLTYRDMVKRIFSALNKKPRLIRVPLWLLRLIIPIMRRLPRYRLWTAAMAERMNQDLVFNSLNTQQDLHFSPGSFVLSAKDLP</sequence>
<name>A0A1I4CFR8_9PROT</name>
<accession>A0A1I4CFR8</accession>
<evidence type="ECO:0000313" key="3">
    <source>
        <dbReference type="Proteomes" id="UP000199533"/>
    </source>
</evidence>
<organism evidence="2 3">
    <name type="scientific">Nitrosomonas aestuarii</name>
    <dbReference type="NCBI Taxonomy" id="52441"/>
    <lineage>
        <taxon>Bacteria</taxon>
        <taxon>Pseudomonadati</taxon>
        <taxon>Pseudomonadota</taxon>
        <taxon>Betaproteobacteria</taxon>
        <taxon>Nitrosomonadales</taxon>
        <taxon>Nitrosomonadaceae</taxon>
        <taxon>Nitrosomonas</taxon>
    </lineage>
</organism>
<dbReference type="SUPFAM" id="SSF51735">
    <property type="entry name" value="NAD(P)-binding Rossmann-fold domains"/>
    <property type="match status" value="1"/>
</dbReference>
<proteinExistence type="predicted"/>
<dbReference type="InterPro" id="IPR001509">
    <property type="entry name" value="Epimerase_deHydtase"/>
</dbReference>
<dbReference type="RefSeq" id="WP_090699966.1">
    <property type="nucleotide sequence ID" value="NZ_FOSP01000015.1"/>
</dbReference>
<evidence type="ECO:0000313" key="2">
    <source>
        <dbReference type="EMBL" id="SFK79137.1"/>
    </source>
</evidence>
<feature type="domain" description="NAD-dependent epimerase/dehydratase" evidence="1">
    <location>
        <begin position="84"/>
        <end position="202"/>
    </location>
</feature>
<keyword evidence="3" id="KW-1185">Reference proteome</keyword>
<dbReference type="OrthoDB" id="5565437at2"/>
<dbReference type="AlphaFoldDB" id="A0A1I4CFR8"/>
<dbReference type="STRING" id="52441.SAMN05216302_101561"/>
<dbReference type="InterPro" id="IPR036291">
    <property type="entry name" value="NAD(P)-bd_dom_sf"/>
</dbReference>
<dbReference type="Proteomes" id="UP000199533">
    <property type="component" value="Unassembled WGS sequence"/>
</dbReference>
<dbReference type="PANTHER" id="PTHR12126">
    <property type="entry name" value="NADH-UBIQUINONE OXIDOREDUCTASE 39 KDA SUBUNIT-RELATED"/>
    <property type="match status" value="1"/>
</dbReference>
<reference evidence="3" key="1">
    <citation type="submission" date="2016-10" db="EMBL/GenBank/DDBJ databases">
        <authorList>
            <person name="Varghese N."/>
            <person name="Submissions S."/>
        </authorList>
    </citation>
    <scope>NUCLEOTIDE SEQUENCE [LARGE SCALE GENOMIC DNA]</scope>
    <source>
        <strain evidence="3">Nm69</strain>
    </source>
</reference>
<protein>
    <submittedName>
        <fullName evidence="2">Nucleoside-diphosphate-sugar epimerase</fullName>
    </submittedName>
</protein>
<dbReference type="PANTHER" id="PTHR12126:SF11">
    <property type="entry name" value="NADH DEHYDROGENASE [UBIQUINONE] 1 ALPHA SUBCOMPLEX SUBUNIT 9, MITOCHONDRIAL"/>
    <property type="match status" value="1"/>
</dbReference>
<dbReference type="PROSITE" id="PS51257">
    <property type="entry name" value="PROKAR_LIPOPROTEIN"/>
    <property type="match status" value="1"/>
</dbReference>
<dbReference type="EMBL" id="FOSP01000015">
    <property type="protein sequence ID" value="SFK79137.1"/>
    <property type="molecule type" value="Genomic_DNA"/>
</dbReference>
<dbReference type="Gene3D" id="3.40.50.720">
    <property type="entry name" value="NAD(P)-binding Rossmann-like Domain"/>
    <property type="match status" value="1"/>
</dbReference>
<dbReference type="GO" id="GO:0044877">
    <property type="term" value="F:protein-containing complex binding"/>
    <property type="evidence" value="ECO:0007669"/>
    <property type="project" value="TreeGrafter"/>
</dbReference>
<dbReference type="InterPro" id="IPR051207">
    <property type="entry name" value="ComplexI_NDUFA9_subunit"/>
</dbReference>
<gene>
    <name evidence="2" type="ORF">SAMN05216302_101561</name>
</gene>
<evidence type="ECO:0000259" key="1">
    <source>
        <dbReference type="Pfam" id="PF01370"/>
    </source>
</evidence>
<dbReference type="Pfam" id="PF01370">
    <property type="entry name" value="Epimerase"/>
    <property type="match status" value="1"/>
</dbReference>